<proteinExistence type="inferred from homology"/>
<dbReference type="InterPro" id="IPR018151">
    <property type="entry name" value="TF_GreA/GreB_CS"/>
</dbReference>
<evidence type="ECO:0000259" key="11">
    <source>
        <dbReference type="Pfam" id="PF01272"/>
    </source>
</evidence>
<dbReference type="AlphaFoldDB" id="A0A8J2ZYV0"/>
<dbReference type="FunFam" id="1.10.287.180:FF:000001">
    <property type="entry name" value="Transcription elongation factor GreA"/>
    <property type="match status" value="1"/>
</dbReference>
<keyword evidence="5 8" id="KW-0804">Transcription</keyword>
<dbReference type="GO" id="GO:0006354">
    <property type="term" value="P:DNA-templated transcription elongation"/>
    <property type="evidence" value="ECO:0007669"/>
    <property type="project" value="TreeGrafter"/>
</dbReference>
<comment type="caution">
    <text evidence="13">The sequence shown here is derived from an EMBL/GenBank/DDBJ whole genome shotgun (WGS) entry which is preliminary data.</text>
</comment>
<dbReference type="InterPro" id="IPR036805">
    <property type="entry name" value="Tscrpt_elong_fac_GreA/B_N_sf"/>
</dbReference>
<reference evidence="13" key="2">
    <citation type="submission" date="2020-09" db="EMBL/GenBank/DDBJ databases">
        <authorList>
            <person name="Sun Q."/>
            <person name="Zhou Y."/>
        </authorList>
    </citation>
    <scope>NUCLEOTIDE SEQUENCE</scope>
    <source>
        <strain evidence="13">CGMCC 1.12777</strain>
    </source>
</reference>
<dbReference type="InterPro" id="IPR022691">
    <property type="entry name" value="Tscrpt_elong_fac_GreA/B_N"/>
</dbReference>
<dbReference type="PROSITE" id="PS00829">
    <property type="entry name" value="GREAB_1"/>
    <property type="match status" value="1"/>
</dbReference>
<dbReference type="HAMAP" id="MF_00105">
    <property type="entry name" value="GreA_GreB"/>
    <property type="match status" value="1"/>
</dbReference>
<evidence type="ECO:0000259" key="12">
    <source>
        <dbReference type="Pfam" id="PF03449"/>
    </source>
</evidence>
<reference evidence="13" key="1">
    <citation type="journal article" date="2014" name="Int. J. Syst. Evol. Microbiol.">
        <title>Complete genome sequence of Corynebacterium casei LMG S-19264T (=DSM 44701T), isolated from a smear-ripened cheese.</title>
        <authorList>
            <consortium name="US DOE Joint Genome Institute (JGI-PGF)"/>
            <person name="Walter F."/>
            <person name="Albersmeier A."/>
            <person name="Kalinowski J."/>
            <person name="Ruckert C."/>
        </authorList>
    </citation>
    <scope>NUCLEOTIDE SEQUENCE</scope>
    <source>
        <strain evidence="13">CGMCC 1.12777</strain>
    </source>
</reference>
<gene>
    <name evidence="8 13" type="primary">greA</name>
    <name evidence="13" type="ORF">GCM10007096_31660</name>
</gene>
<evidence type="ECO:0000256" key="8">
    <source>
        <dbReference type="HAMAP-Rule" id="MF_00105"/>
    </source>
</evidence>
<dbReference type="SUPFAM" id="SSF54534">
    <property type="entry name" value="FKBP-like"/>
    <property type="match status" value="1"/>
</dbReference>
<feature type="domain" description="Transcription elongation factor GreA/GreB N-terminal" evidence="12">
    <location>
        <begin position="10"/>
        <end position="79"/>
    </location>
</feature>
<dbReference type="InterPro" id="IPR023459">
    <property type="entry name" value="Tscrpt_elong_fac_GreA/B_fam"/>
</dbReference>
<accession>A0A8J2ZYV0</accession>
<feature type="coiled-coil region" evidence="8">
    <location>
        <begin position="16"/>
        <end position="73"/>
    </location>
</feature>
<dbReference type="Gene3D" id="3.10.50.30">
    <property type="entry name" value="Transcription elongation factor, GreA/GreB, C-terminal domain"/>
    <property type="match status" value="1"/>
</dbReference>
<dbReference type="EMBL" id="BMFV01000028">
    <property type="protein sequence ID" value="GGH85690.1"/>
    <property type="molecule type" value="Genomic_DNA"/>
</dbReference>
<dbReference type="InterPro" id="IPR036953">
    <property type="entry name" value="GreA/GreB_C_sf"/>
</dbReference>
<evidence type="ECO:0000256" key="5">
    <source>
        <dbReference type="ARBA" id="ARBA00023163"/>
    </source>
</evidence>
<evidence type="ECO:0000313" key="13">
    <source>
        <dbReference type="EMBL" id="GGH85690.1"/>
    </source>
</evidence>
<dbReference type="GO" id="GO:0032784">
    <property type="term" value="P:regulation of DNA-templated transcription elongation"/>
    <property type="evidence" value="ECO:0007669"/>
    <property type="project" value="UniProtKB-UniRule"/>
</dbReference>
<dbReference type="FunFam" id="3.10.50.30:FF:000001">
    <property type="entry name" value="Transcription elongation factor GreA"/>
    <property type="match status" value="1"/>
</dbReference>
<evidence type="ECO:0000256" key="3">
    <source>
        <dbReference type="ARBA" id="ARBA00023015"/>
    </source>
</evidence>
<keyword evidence="14" id="KW-1185">Reference proteome</keyword>
<dbReference type="InterPro" id="IPR006359">
    <property type="entry name" value="Tscrpt_elong_fac_GreA"/>
</dbReference>
<comment type="function">
    <text evidence="6 8 9">Necessary for efficient RNA polymerase transcription elongation past template-encoded arresting sites. The arresting sites in DNA have the property of trapping a certain fraction of elongating RNA polymerases that pass through, resulting in locked ternary complexes. Cleavage of the nascent transcript by cleavage factors such as GreA or GreB allows the resumption of elongation from the new 3'terminus. GreA releases sequences of 2 to 3 nucleotides.</text>
</comment>
<dbReference type="SUPFAM" id="SSF46557">
    <property type="entry name" value="GreA transcript cleavage protein, N-terminal domain"/>
    <property type="match status" value="1"/>
</dbReference>
<evidence type="ECO:0000256" key="10">
    <source>
        <dbReference type="SAM" id="MobiDB-lite"/>
    </source>
</evidence>
<dbReference type="Gene3D" id="1.10.287.180">
    <property type="entry name" value="Transcription elongation factor, GreA/GreB, N-terminal domain"/>
    <property type="match status" value="1"/>
</dbReference>
<dbReference type="InterPro" id="IPR001437">
    <property type="entry name" value="Tscrpt_elong_fac_GreA/B_C"/>
</dbReference>
<dbReference type="Pfam" id="PF03449">
    <property type="entry name" value="GreA_GreB_N"/>
    <property type="match status" value="1"/>
</dbReference>
<evidence type="ECO:0000256" key="4">
    <source>
        <dbReference type="ARBA" id="ARBA00023125"/>
    </source>
</evidence>
<dbReference type="NCBIfam" id="TIGR01462">
    <property type="entry name" value="greA"/>
    <property type="match status" value="1"/>
</dbReference>
<dbReference type="InterPro" id="IPR028624">
    <property type="entry name" value="Tscrpt_elong_fac_GreA/B"/>
</dbReference>
<keyword evidence="4 8" id="KW-0238">DNA-binding</keyword>
<dbReference type="Proteomes" id="UP000656813">
    <property type="component" value="Unassembled WGS sequence"/>
</dbReference>
<protein>
    <recommendedName>
        <fullName evidence="2 8">Transcription elongation factor GreA</fullName>
    </recommendedName>
    <alternativeName>
        <fullName evidence="7 8">Transcript cleavage factor GreA</fullName>
    </alternativeName>
</protein>
<keyword evidence="3 8" id="KW-0805">Transcription regulation</keyword>
<keyword evidence="8" id="KW-0175">Coiled coil</keyword>
<feature type="region of interest" description="Disordered" evidence="10">
    <location>
        <begin position="119"/>
        <end position="147"/>
    </location>
</feature>
<comment type="similarity">
    <text evidence="1 8 9">Belongs to the GreA/GreB family.</text>
</comment>
<evidence type="ECO:0000256" key="2">
    <source>
        <dbReference type="ARBA" id="ARBA00013729"/>
    </source>
</evidence>
<keyword evidence="13" id="KW-0648">Protein biosynthesis</keyword>
<dbReference type="PROSITE" id="PS00830">
    <property type="entry name" value="GREAB_2"/>
    <property type="match status" value="1"/>
</dbReference>
<dbReference type="Pfam" id="PF01272">
    <property type="entry name" value="GreA_GreB"/>
    <property type="match status" value="1"/>
</dbReference>
<organism evidence="13 14">
    <name type="scientific">Pullulanibacillus pueri</name>
    <dbReference type="NCBI Taxonomy" id="1437324"/>
    <lineage>
        <taxon>Bacteria</taxon>
        <taxon>Bacillati</taxon>
        <taxon>Bacillota</taxon>
        <taxon>Bacilli</taxon>
        <taxon>Bacillales</taxon>
        <taxon>Sporolactobacillaceae</taxon>
        <taxon>Pullulanibacillus</taxon>
    </lineage>
</organism>
<feature type="domain" description="Transcription elongation factor GreA/GreB C-terminal" evidence="11">
    <location>
        <begin position="88"/>
        <end position="160"/>
    </location>
</feature>
<evidence type="ECO:0000313" key="14">
    <source>
        <dbReference type="Proteomes" id="UP000656813"/>
    </source>
</evidence>
<dbReference type="GO" id="GO:0003746">
    <property type="term" value="F:translation elongation factor activity"/>
    <property type="evidence" value="ECO:0007669"/>
    <property type="project" value="UniProtKB-KW"/>
</dbReference>
<dbReference type="GO" id="GO:0070063">
    <property type="term" value="F:RNA polymerase binding"/>
    <property type="evidence" value="ECO:0007669"/>
    <property type="project" value="InterPro"/>
</dbReference>
<dbReference type="GO" id="GO:0003677">
    <property type="term" value="F:DNA binding"/>
    <property type="evidence" value="ECO:0007669"/>
    <property type="project" value="UniProtKB-UniRule"/>
</dbReference>
<dbReference type="PANTHER" id="PTHR30437:SF4">
    <property type="entry name" value="TRANSCRIPTION ELONGATION FACTOR GREA"/>
    <property type="match status" value="1"/>
</dbReference>
<dbReference type="NCBIfam" id="NF001263">
    <property type="entry name" value="PRK00226.1-4"/>
    <property type="match status" value="1"/>
</dbReference>
<name>A0A8J2ZYV0_9BACL</name>
<dbReference type="PANTHER" id="PTHR30437">
    <property type="entry name" value="TRANSCRIPTION ELONGATION FACTOR GREA"/>
    <property type="match status" value="1"/>
</dbReference>
<evidence type="ECO:0000256" key="1">
    <source>
        <dbReference type="ARBA" id="ARBA00008213"/>
    </source>
</evidence>
<keyword evidence="13" id="KW-0251">Elongation factor</keyword>
<evidence type="ECO:0000256" key="7">
    <source>
        <dbReference type="ARBA" id="ARBA00030776"/>
    </source>
</evidence>
<sequence length="160" mass="17878">MILVEEKKHYMTVEGKAKLEEELNYLKTERRKEVVERIKVARSFGDLSENSEYDAAKDEQAFVEARIQQLEQMIRNSEIIEEDGSNPDLVSIGKSVTFQELPDGDVETYKIVGSAESDPFDGKISNDSPMGKSLIGRSKGDQVTVPTPGGDLQVKIIEVK</sequence>
<evidence type="ECO:0000256" key="6">
    <source>
        <dbReference type="ARBA" id="ARBA00024916"/>
    </source>
</evidence>
<evidence type="ECO:0000256" key="9">
    <source>
        <dbReference type="RuleBase" id="RU000556"/>
    </source>
</evidence>
<dbReference type="PIRSF" id="PIRSF006092">
    <property type="entry name" value="GreA_GreB"/>
    <property type="match status" value="1"/>
</dbReference>